<sequence>MSIFGWANQKIGKFTCIDMALTKFSVAAFTLMIAKLWPPLLSLEWYWYGLLFAILAILPLWNFLRA</sequence>
<evidence type="ECO:0000256" key="1">
    <source>
        <dbReference type="SAM" id="Phobius"/>
    </source>
</evidence>
<feature type="transmembrane region" description="Helical" evidence="1">
    <location>
        <begin position="45"/>
        <end position="64"/>
    </location>
</feature>
<dbReference type="Proteomes" id="UP001220010">
    <property type="component" value="Unassembled WGS sequence"/>
</dbReference>
<reference evidence="2 3" key="1">
    <citation type="submission" date="2023-03" db="EMBL/GenBank/DDBJ databases">
        <title>WGS of Methanotrichaceae archaeon Mx.</title>
        <authorList>
            <person name="Sorokin D.Y."/>
            <person name="Merkel A.Y."/>
        </authorList>
    </citation>
    <scope>NUCLEOTIDE SEQUENCE [LARGE SCALE GENOMIC DNA]</scope>
    <source>
        <strain evidence="2 3">Mx</strain>
    </source>
</reference>
<proteinExistence type="predicted"/>
<organism evidence="2 3">
    <name type="scientific">Candidatus Methanocrinis natronophilus</name>
    <dbReference type="NCBI Taxonomy" id="3033396"/>
    <lineage>
        <taxon>Archaea</taxon>
        <taxon>Methanobacteriati</taxon>
        <taxon>Methanobacteriota</taxon>
        <taxon>Stenosarchaea group</taxon>
        <taxon>Methanomicrobia</taxon>
        <taxon>Methanotrichales</taxon>
        <taxon>Methanotrichaceae</taxon>
        <taxon>Methanocrinis</taxon>
    </lineage>
</organism>
<gene>
    <name evidence="2" type="ORF">P0O15_11690</name>
</gene>
<keyword evidence="1" id="KW-0812">Transmembrane</keyword>
<name>A0ABT5XAW1_9EURY</name>
<keyword evidence="1" id="KW-1133">Transmembrane helix</keyword>
<keyword evidence="3" id="KW-1185">Reference proteome</keyword>
<accession>A0ABT5XAW1</accession>
<protein>
    <submittedName>
        <fullName evidence="2">Uncharacterized protein</fullName>
    </submittedName>
</protein>
<evidence type="ECO:0000313" key="3">
    <source>
        <dbReference type="Proteomes" id="UP001220010"/>
    </source>
</evidence>
<evidence type="ECO:0000313" key="2">
    <source>
        <dbReference type="EMBL" id="MDF0591818.1"/>
    </source>
</evidence>
<keyword evidence="1" id="KW-0472">Membrane</keyword>
<feature type="transmembrane region" description="Helical" evidence="1">
    <location>
        <begin position="20"/>
        <end position="39"/>
    </location>
</feature>
<comment type="caution">
    <text evidence="2">The sequence shown here is derived from an EMBL/GenBank/DDBJ whole genome shotgun (WGS) entry which is preliminary data.</text>
</comment>
<dbReference type="EMBL" id="JARFPK010000067">
    <property type="protein sequence ID" value="MDF0591818.1"/>
    <property type="molecule type" value="Genomic_DNA"/>
</dbReference>
<dbReference type="RefSeq" id="WP_316967543.1">
    <property type="nucleotide sequence ID" value="NZ_JARFPK010000067.1"/>
</dbReference>